<dbReference type="SUPFAM" id="SSF55174">
    <property type="entry name" value="Alpha-L RNA-binding motif"/>
    <property type="match status" value="1"/>
</dbReference>
<dbReference type="CDD" id="cd02440">
    <property type="entry name" value="AdoMet_MTases"/>
    <property type="match status" value="1"/>
</dbReference>
<dbReference type="Gene3D" id="3.40.50.150">
    <property type="entry name" value="Vaccinia Virus protein VP39"/>
    <property type="match status" value="1"/>
</dbReference>
<sequence length="342" mass="35337">MGVRVDAELVRRGLARSRRQAAELVAAGRVTIDGRIVAKPSLPVTDGQSVAVEQDPTDPGYASRAAFKLAGALDAIAAEVPGDAPRTAGASCLDLGASTGGFTDVLLRRGARRVVAVDVGHDQLVPGLREDPRVVVREGFNVRDLAPDDLDETPDVVVADLSFISLRLVLPPVAAVVARGTDLLLMVKPQFEVGRERLGTGGVVRDPALHARAVLDVALDAAALGLQPLGVIPSPLPGPSGNREFFVWLRATGGPADLDREALARAVEHAAASPVTTEPVVALVARTGHPGDREGTDVIDLTAAPGTSGRRDLTDSQPVPDDGAPPQDHGTAADPRPTGGAL</sequence>
<dbReference type="InterPro" id="IPR029063">
    <property type="entry name" value="SAM-dependent_MTases_sf"/>
</dbReference>
<keyword evidence="7" id="KW-1185">Reference proteome</keyword>
<organism evidence="6 7">
    <name type="scientific">Oerskovia jenensis</name>
    <dbReference type="NCBI Taxonomy" id="162169"/>
    <lineage>
        <taxon>Bacteria</taxon>
        <taxon>Bacillati</taxon>
        <taxon>Actinomycetota</taxon>
        <taxon>Actinomycetes</taxon>
        <taxon>Micrococcales</taxon>
        <taxon>Cellulomonadaceae</taxon>
        <taxon>Oerskovia</taxon>
    </lineage>
</organism>
<comment type="caution">
    <text evidence="6">The sequence shown here is derived from an EMBL/GenBank/DDBJ whole genome shotgun (WGS) entry which is preliminary data.</text>
</comment>
<dbReference type="Pfam" id="PF01479">
    <property type="entry name" value="S4"/>
    <property type="match status" value="1"/>
</dbReference>
<dbReference type="NCBIfam" id="TIGR00478">
    <property type="entry name" value="tly"/>
    <property type="match status" value="1"/>
</dbReference>
<comment type="similarity">
    <text evidence="2">Belongs to the TlyA family.</text>
</comment>
<protein>
    <submittedName>
        <fullName evidence="6">23S rRNA (Cytidine1920-2'-O)/16S rRNA (Cytidine1409-2'-O)-methyltransferase</fullName>
        <ecNumber evidence="6">2.1.1.226</ecNumber>
        <ecNumber evidence="6">2.1.1.227</ecNumber>
    </submittedName>
</protein>
<evidence type="ECO:0000256" key="2">
    <source>
        <dbReference type="ARBA" id="ARBA00029460"/>
    </source>
</evidence>
<dbReference type="CDD" id="cd00165">
    <property type="entry name" value="S4"/>
    <property type="match status" value="1"/>
</dbReference>
<dbReference type="Gene3D" id="3.10.290.10">
    <property type="entry name" value="RNA-binding S4 domain"/>
    <property type="match status" value="1"/>
</dbReference>
<dbReference type="EC" id="2.1.1.226" evidence="6"/>
<dbReference type="Pfam" id="PF01728">
    <property type="entry name" value="FtsJ"/>
    <property type="match status" value="1"/>
</dbReference>
<dbReference type="Proteomes" id="UP000698059">
    <property type="component" value="Unassembled WGS sequence"/>
</dbReference>
<dbReference type="GO" id="GO:0008168">
    <property type="term" value="F:methyltransferase activity"/>
    <property type="evidence" value="ECO:0007669"/>
    <property type="project" value="UniProtKB-KW"/>
</dbReference>
<proteinExistence type="inferred from homology"/>
<evidence type="ECO:0000313" key="6">
    <source>
        <dbReference type="EMBL" id="MBM7477651.1"/>
    </source>
</evidence>
<dbReference type="InterPro" id="IPR002942">
    <property type="entry name" value="S4_RNA-bd"/>
</dbReference>
<dbReference type="SMART" id="SM00363">
    <property type="entry name" value="S4"/>
    <property type="match status" value="1"/>
</dbReference>
<dbReference type="InterPro" id="IPR004538">
    <property type="entry name" value="Hemolysin_A/TlyA"/>
</dbReference>
<dbReference type="PANTHER" id="PTHR32319">
    <property type="entry name" value="BACTERIAL HEMOLYSIN-LIKE PROTEIN"/>
    <property type="match status" value="1"/>
</dbReference>
<name>A0ABS2LB51_9CELL</name>
<evidence type="ECO:0000313" key="7">
    <source>
        <dbReference type="Proteomes" id="UP000698059"/>
    </source>
</evidence>
<dbReference type="InterPro" id="IPR002877">
    <property type="entry name" value="RNA_MeTrfase_FtsJ_dom"/>
</dbReference>
<gene>
    <name evidence="6" type="ORF">JOD49_000571</name>
</gene>
<dbReference type="PROSITE" id="PS50889">
    <property type="entry name" value="S4"/>
    <property type="match status" value="1"/>
</dbReference>
<dbReference type="SUPFAM" id="SSF53335">
    <property type="entry name" value="S-adenosyl-L-methionine-dependent methyltransferases"/>
    <property type="match status" value="1"/>
</dbReference>
<evidence type="ECO:0000256" key="1">
    <source>
        <dbReference type="ARBA" id="ARBA00022884"/>
    </source>
</evidence>
<evidence type="ECO:0000256" key="4">
    <source>
        <dbReference type="SAM" id="MobiDB-lite"/>
    </source>
</evidence>
<dbReference type="GO" id="GO:0032259">
    <property type="term" value="P:methylation"/>
    <property type="evidence" value="ECO:0007669"/>
    <property type="project" value="UniProtKB-KW"/>
</dbReference>
<dbReference type="InterPro" id="IPR036986">
    <property type="entry name" value="S4_RNA-bd_sf"/>
</dbReference>
<dbReference type="EMBL" id="JAFBBO010000001">
    <property type="protein sequence ID" value="MBM7477651.1"/>
    <property type="molecule type" value="Genomic_DNA"/>
</dbReference>
<reference evidence="6 7" key="1">
    <citation type="submission" date="2021-01" db="EMBL/GenBank/DDBJ databases">
        <title>Sequencing the genomes of 1000 actinobacteria strains.</title>
        <authorList>
            <person name="Klenk H.-P."/>
        </authorList>
    </citation>
    <scope>NUCLEOTIDE SEQUENCE [LARGE SCALE GENOMIC DNA]</scope>
    <source>
        <strain evidence="6 7">DSM 46000</strain>
    </source>
</reference>
<dbReference type="PANTHER" id="PTHR32319:SF0">
    <property type="entry name" value="BACTERIAL HEMOLYSIN-LIKE PROTEIN"/>
    <property type="match status" value="1"/>
</dbReference>
<keyword evidence="6" id="KW-0489">Methyltransferase</keyword>
<keyword evidence="6" id="KW-0808">Transferase</keyword>
<keyword evidence="1 3" id="KW-0694">RNA-binding</keyword>
<dbReference type="RefSeq" id="WP_205305894.1">
    <property type="nucleotide sequence ID" value="NZ_BAAAVF010000010.1"/>
</dbReference>
<feature type="region of interest" description="Disordered" evidence="4">
    <location>
        <begin position="287"/>
        <end position="342"/>
    </location>
</feature>
<accession>A0ABS2LB51</accession>
<dbReference type="InterPro" id="IPR047048">
    <property type="entry name" value="TlyA"/>
</dbReference>
<dbReference type="EC" id="2.1.1.227" evidence="6"/>
<evidence type="ECO:0000256" key="3">
    <source>
        <dbReference type="PROSITE-ProRule" id="PRU00182"/>
    </source>
</evidence>
<evidence type="ECO:0000259" key="5">
    <source>
        <dbReference type="SMART" id="SM00363"/>
    </source>
</evidence>
<feature type="domain" description="RNA-binding S4" evidence="5">
    <location>
        <begin position="3"/>
        <end position="70"/>
    </location>
</feature>